<evidence type="ECO:0000256" key="2">
    <source>
        <dbReference type="ARBA" id="ARBA00022694"/>
    </source>
</evidence>
<protein>
    <recommendedName>
        <fullName evidence="3">tRNA-splicing endonuclease subunit Sen54 N-terminal domain-containing protein</fullName>
    </recommendedName>
</protein>
<evidence type="ECO:0000259" key="3">
    <source>
        <dbReference type="Pfam" id="PF12928"/>
    </source>
</evidence>
<name>L8HFE7_ACACF</name>
<dbReference type="KEGG" id="acan:ACA1_143320"/>
<dbReference type="InterPro" id="IPR024336">
    <property type="entry name" value="tRNA_splic_suSen54_N"/>
</dbReference>
<proteinExistence type="inferred from homology"/>
<feature type="domain" description="tRNA-splicing endonuclease subunit Sen54 N-terminal" evidence="3">
    <location>
        <begin position="30"/>
        <end position="81"/>
    </location>
</feature>
<dbReference type="OrthoDB" id="408683at2759"/>
<organism evidence="4 5">
    <name type="scientific">Acanthamoeba castellanii (strain ATCC 30010 / Neff)</name>
    <dbReference type="NCBI Taxonomy" id="1257118"/>
    <lineage>
        <taxon>Eukaryota</taxon>
        <taxon>Amoebozoa</taxon>
        <taxon>Discosea</taxon>
        <taxon>Longamoebia</taxon>
        <taxon>Centramoebida</taxon>
        <taxon>Acanthamoebidae</taxon>
        <taxon>Acanthamoeba</taxon>
    </lineage>
</organism>
<dbReference type="RefSeq" id="XP_004353500.1">
    <property type="nucleotide sequence ID" value="XM_004353448.1"/>
</dbReference>
<dbReference type="VEuPathDB" id="AmoebaDB:ACA1_143320"/>
<dbReference type="PANTHER" id="PTHR21027">
    <property type="entry name" value="TRNA-SPLICING ENDONUCLEASE SUBUNIT SEN54"/>
    <property type="match status" value="1"/>
</dbReference>
<reference evidence="4 5" key="1">
    <citation type="journal article" date="2013" name="Genome Biol.">
        <title>Genome of Acanthamoeba castellanii highlights extensive lateral gene transfer and early evolution of tyrosine kinase signaling.</title>
        <authorList>
            <person name="Clarke M."/>
            <person name="Lohan A.J."/>
            <person name="Liu B."/>
            <person name="Lagkouvardos I."/>
            <person name="Roy S."/>
            <person name="Zafar N."/>
            <person name="Bertelli C."/>
            <person name="Schilde C."/>
            <person name="Kianianmomeni A."/>
            <person name="Burglin T.R."/>
            <person name="Frech C."/>
            <person name="Turcotte B."/>
            <person name="Kopec K.O."/>
            <person name="Synnott J.M."/>
            <person name="Choo C."/>
            <person name="Paponov I."/>
            <person name="Finkler A."/>
            <person name="Soon Heng Tan C."/>
            <person name="Hutchins A.P."/>
            <person name="Weinmeier T."/>
            <person name="Rattei T."/>
            <person name="Chu J.S."/>
            <person name="Gimenez G."/>
            <person name="Irimia M."/>
            <person name="Rigden D.J."/>
            <person name="Fitzpatrick D.A."/>
            <person name="Lorenzo-Morales J."/>
            <person name="Bateman A."/>
            <person name="Chiu C.H."/>
            <person name="Tang P."/>
            <person name="Hegemann P."/>
            <person name="Fromm H."/>
            <person name="Raoult D."/>
            <person name="Greub G."/>
            <person name="Miranda-Saavedra D."/>
            <person name="Chen N."/>
            <person name="Nash P."/>
            <person name="Ginger M.L."/>
            <person name="Horn M."/>
            <person name="Schaap P."/>
            <person name="Caler L."/>
            <person name="Loftus B."/>
        </authorList>
    </citation>
    <scope>NUCLEOTIDE SEQUENCE [LARGE SCALE GENOMIC DNA]</scope>
    <source>
        <strain evidence="4 5">Neff</strain>
    </source>
</reference>
<accession>L8HFE7</accession>
<evidence type="ECO:0000313" key="5">
    <source>
        <dbReference type="Proteomes" id="UP000011083"/>
    </source>
</evidence>
<dbReference type="Proteomes" id="UP000011083">
    <property type="component" value="Unassembled WGS sequence"/>
</dbReference>
<comment type="similarity">
    <text evidence="1">Belongs to the SEN54 family.</text>
</comment>
<dbReference type="STRING" id="1257118.L8HFE7"/>
<evidence type="ECO:0000256" key="1">
    <source>
        <dbReference type="ARBA" id="ARBA00005736"/>
    </source>
</evidence>
<sequence length="202" mass="22777">MAEDGDEEEVKGAEAVESWYNALGLPKPFTAPRRLSEGVWRPDLRLVQLTTNKGQWFKTMGFSHGKEEFYHVEEAVFLADQALLRILHHDVELSLAQVFRLLSEGGVPLDHYIAYAHLTRLGFILARTRLPLHEGQSPAAAEDRTPRVLFDVWKAQKKGFKKSQVDSLRPDFRLCVVGQSDPPPSPAHIRYGLSPSKSLVVH</sequence>
<dbReference type="PANTHER" id="PTHR21027:SF1">
    <property type="entry name" value="TRNA-SPLICING ENDONUCLEASE SUBUNIT SEN54"/>
    <property type="match status" value="1"/>
</dbReference>
<evidence type="ECO:0000313" key="4">
    <source>
        <dbReference type="EMBL" id="ELR23972.1"/>
    </source>
</evidence>
<dbReference type="InterPro" id="IPR024337">
    <property type="entry name" value="tRNA_splic_suSen54"/>
</dbReference>
<dbReference type="GO" id="GO:0000379">
    <property type="term" value="P:tRNA-type intron splice site recognition and cleavage"/>
    <property type="evidence" value="ECO:0007669"/>
    <property type="project" value="TreeGrafter"/>
</dbReference>
<keyword evidence="2" id="KW-0819">tRNA processing</keyword>
<gene>
    <name evidence="4" type="ORF">ACA1_143320</name>
</gene>
<dbReference type="GeneID" id="14924971"/>
<dbReference type="EMBL" id="KB007840">
    <property type="protein sequence ID" value="ELR23972.1"/>
    <property type="molecule type" value="Genomic_DNA"/>
</dbReference>
<dbReference type="Pfam" id="PF12928">
    <property type="entry name" value="tRNA_int_end_N2"/>
    <property type="match status" value="1"/>
</dbReference>
<keyword evidence="5" id="KW-1185">Reference proteome</keyword>
<dbReference type="AlphaFoldDB" id="L8HFE7"/>
<dbReference type="GO" id="GO:0000214">
    <property type="term" value="C:tRNA-intron endonuclease complex"/>
    <property type="evidence" value="ECO:0007669"/>
    <property type="project" value="TreeGrafter"/>
</dbReference>